<organism evidence="1 2">
    <name type="scientific">Lasiosphaeria ovina</name>
    <dbReference type="NCBI Taxonomy" id="92902"/>
    <lineage>
        <taxon>Eukaryota</taxon>
        <taxon>Fungi</taxon>
        <taxon>Dikarya</taxon>
        <taxon>Ascomycota</taxon>
        <taxon>Pezizomycotina</taxon>
        <taxon>Sordariomycetes</taxon>
        <taxon>Sordariomycetidae</taxon>
        <taxon>Sordariales</taxon>
        <taxon>Lasiosphaeriaceae</taxon>
        <taxon>Lasiosphaeria</taxon>
    </lineage>
</organism>
<evidence type="ECO:0000313" key="1">
    <source>
        <dbReference type="EMBL" id="KAK3373963.1"/>
    </source>
</evidence>
<protein>
    <submittedName>
        <fullName evidence="1">Uncharacterized protein</fullName>
    </submittedName>
</protein>
<dbReference type="EMBL" id="JAULSN010000004">
    <property type="protein sequence ID" value="KAK3373963.1"/>
    <property type="molecule type" value="Genomic_DNA"/>
</dbReference>
<comment type="caution">
    <text evidence="1">The sequence shown here is derived from an EMBL/GenBank/DDBJ whole genome shotgun (WGS) entry which is preliminary data.</text>
</comment>
<dbReference type="Proteomes" id="UP001287356">
    <property type="component" value="Unassembled WGS sequence"/>
</dbReference>
<sequence>MHAIFLCRRALVIPAIWVSFRSLDWTFSSLIPLLGNPSQLLIPSIITFVIYPARQALSSAATFEEWTLGDVVLKRVIVDGQVPF</sequence>
<accession>A0AAE0N8H4</accession>
<name>A0AAE0N8H4_9PEZI</name>
<evidence type="ECO:0000313" key="2">
    <source>
        <dbReference type="Proteomes" id="UP001287356"/>
    </source>
</evidence>
<proteinExistence type="predicted"/>
<keyword evidence="2" id="KW-1185">Reference proteome</keyword>
<gene>
    <name evidence="1" type="ORF">B0T24DRAFT_625203</name>
</gene>
<reference evidence="1" key="2">
    <citation type="submission" date="2023-06" db="EMBL/GenBank/DDBJ databases">
        <authorList>
            <consortium name="Lawrence Berkeley National Laboratory"/>
            <person name="Haridas S."/>
            <person name="Hensen N."/>
            <person name="Bonometti L."/>
            <person name="Westerberg I."/>
            <person name="Brannstrom I.O."/>
            <person name="Guillou S."/>
            <person name="Cros-Aarteil S."/>
            <person name="Calhoun S."/>
            <person name="Kuo A."/>
            <person name="Mondo S."/>
            <person name="Pangilinan J."/>
            <person name="Riley R."/>
            <person name="Labutti K."/>
            <person name="Andreopoulos B."/>
            <person name="Lipzen A."/>
            <person name="Chen C."/>
            <person name="Yanf M."/>
            <person name="Daum C."/>
            <person name="Ng V."/>
            <person name="Clum A."/>
            <person name="Steindorff A."/>
            <person name="Ohm R."/>
            <person name="Martin F."/>
            <person name="Silar P."/>
            <person name="Natvig D."/>
            <person name="Lalanne C."/>
            <person name="Gautier V."/>
            <person name="Ament-Velasquez S.L."/>
            <person name="Kruys A."/>
            <person name="Hutchinson M.I."/>
            <person name="Powell A.J."/>
            <person name="Barry K."/>
            <person name="Miller A.N."/>
            <person name="Grigoriev I.V."/>
            <person name="Debuchy R."/>
            <person name="Gladieux P."/>
            <person name="Thoren M.H."/>
            <person name="Johannesson H."/>
        </authorList>
    </citation>
    <scope>NUCLEOTIDE SEQUENCE</scope>
    <source>
        <strain evidence="1">CBS 958.72</strain>
    </source>
</reference>
<dbReference type="AlphaFoldDB" id="A0AAE0N8H4"/>
<reference evidence="1" key="1">
    <citation type="journal article" date="2023" name="Mol. Phylogenet. Evol.">
        <title>Genome-scale phylogeny and comparative genomics of the fungal order Sordariales.</title>
        <authorList>
            <person name="Hensen N."/>
            <person name="Bonometti L."/>
            <person name="Westerberg I."/>
            <person name="Brannstrom I.O."/>
            <person name="Guillou S."/>
            <person name="Cros-Aarteil S."/>
            <person name="Calhoun S."/>
            <person name="Haridas S."/>
            <person name="Kuo A."/>
            <person name="Mondo S."/>
            <person name="Pangilinan J."/>
            <person name="Riley R."/>
            <person name="LaButti K."/>
            <person name="Andreopoulos B."/>
            <person name="Lipzen A."/>
            <person name="Chen C."/>
            <person name="Yan M."/>
            <person name="Daum C."/>
            <person name="Ng V."/>
            <person name="Clum A."/>
            <person name="Steindorff A."/>
            <person name="Ohm R.A."/>
            <person name="Martin F."/>
            <person name="Silar P."/>
            <person name="Natvig D.O."/>
            <person name="Lalanne C."/>
            <person name="Gautier V."/>
            <person name="Ament-Velasquez S.L."/>
            <person name="Kruys A."/>
            <person name="Hutchinson M.I."/>
            <person name="Powell A.J."/>
            <person name="Barry K."/>
            <person name="Miller A.N."/>
            <person name="Grigoriev I.V."/>
            <person name="Debuchy R."/>
            <person name="Gladieux P."/>
            <person name="Hiltunen Thoren M."/>
            <person name="Johannesson H."/>
        </authorList>
    </citation>
    <scope>NUCLEOTIDE SEQUENCE</scope>
    <source>
        <strain evidence="1">CBS 958.72</strain>
    </source>
</reference>